<comment type="caution">
    <text evidence="1">The sequence shown here is derived from an EMBL/GenBank/DDBJ whole genome shotgun (WGS) entry which is preliminary data.</text>
</comment>
<keyword evidence="2" id="KW-1185">Reference proteome</keyword>
<dbReference type="OrthoDB" id="3214901at2"/>
<protein>
    <submittedName>
        <fullName evidence="1">Uncharacterized protein</fullName>
    </submittedName>
</protein>
<dbReference type="EMBL" id="MBLM01000108">
    <property type="protein sequence ID" value="OHV38670.1"/>
    <property type="molecule type" value="Genomic_DNA"/>
</dbReference>
<sequence length="71" mass="7550">MTSPDGAPDPTGPLPALPVCATCSHLYVTHRRGRCRATTDTHARCGWIRFAEPAPAGPARPDLDVTEDQPA</sequence>
<evidence type="ECO:0000313" key="1">
    <source>
        <dbReference type="EMBL" id="OHV38670.1"/>
    </source>
</evidence>
<reference evidence="2" key="1">
    <citation type="submission" date="2016-07" db="EMBL/GenBank/DDBJ databases">
        <title>Sequence Frankia sp. strain CcI1.17.</title>
        <authorList>
            <person name="Ghodhbane-Gtari F."/>
            <person name="Swanson E."/>
            <person name="Gueddou A."/>
            <person name="Morris K."/>
            <person name="Hezbri K."/>
            <person name="Ktari A."/>
            <person name="Nouioui I."/>
            <person name="Abebe-Akele F."/>
            <person name="Simpson S."/>
            <person name="Thomas K."/>
            <person name="Gtari M."/>
            <person name="Tisa L.S."/>
            <person name="Hurst S."/>
        </authorList>
    </citation>
    <scope>NUCLEOTIDE SEQUENCE [LARGE SCALE GENOMIC DNA]</scope>
    <source>
        <strain evidence="2">Cc1.17</strain>
    </source>
</reference>
<accession>A0A1S1QXH2</accession>
<dbReference type="Proteomes" id="UP000179627">
    <property type="component" value="Unassembled WGS sequence"/>
</dbReference>
<dbReference type="RefSeq" id="WP_071083707.1">
    <property type="nucleotide sequence ID" value="NZ_MBLM01000108.1"/>
</dbReference>
<name>A0A1S1QXH2_9ACTN</name>
<organism evidence="1 2">
    <name type="scientific">Parafrankia colletiae</name>
    <dbReference type="NCBI Taxonomy" id="573497"/>
    <lineage>
        <taxon>Bacteria</taxon>
        <taxon>Bacillati</taxon>
        <taxon>Actinomycetota</taxon>
        <taxon>Actinomycetes</taxon>
        <taxon>Frankiales</taxon>
        <taxon>Frankiaceae</taxon>
        <taxon>Parafrankia</taxon>
    </lineage>
</organism>
<gene>
    <name evidence="1" type="ORF">CC117_02705</name>
</gene>
<evidence type="ECO:0000313" key="2">
    <source>
        <dbReference type="Proteomes" id="UP000179627"/>
    </source>
</evidence>
<dbReference type="AlphaFoldDB" id="A0A1S1QXH2"/>
<proteinExistence type="predicted"/>